<proteinExistence type="inferred from homology"/>
<keyword evidence="3" id="KW-0677">Repeat</keyword>
<evidence type="ECO:0000256" key="10">
    <source>
        <dbReference type="SAM" id="MobiDB-lite"/>
    </source>
</evidence>
<evidence type="ECO:0000259" key="11">
    <source>
        <dbReference type="PROSITE" id="PS50157"/>
    </source>
</evidence>
<keyword evidence="2" id="KW-0479">Metal-binding</keyword>
<feature type="compositionally biased region" description="Polar residues" evidence="10">
    <location>
        <begin position="1"/>
        <end position="15"/>
    </location>
</feature>
<evidence type="ECO:0000256" key="8">
    <source>
        <dbReference type="ARBA" id="ARBA00023242"/>
    </source>
</evidence>
<dbReference type="PANTHER" id="PTHR23235">
    <property type="entry name" value="KRUEPPEL-LIKE TRANSCRIPTION FACTOR"/>
    <property type="match status" value="1"/>
</dbReference>
<dbReference type="GO" id="GO:0000978">
    <property type="term" value="F:RNA polymerase II cis-regulatory region sequence-specific DNA binding"/>
    <property type="evidence" value="ECO:0007669"/>
    <property type="project" value="TreeGrafter"/>
</dbReference>
<dbReference type="SMART" id="SM00355">
    <property type="entry name" value="ZnF_C2H2"/>
    <property type="match status" value="2"/>
</dbReference>
<protein>
    <recommendedName>
        <fullName evidence="11">C2H2-type domain-containing protein</fullName>
    </recommendedName>
</protein>
<dbReference type="OrthoDB" id="6077919at2759"/>
<dbReference type="FunFam" id="3.30.160.60:FF:000761">
    <property type="entry name" value="Zinc finger protein 449"/>
    <property type="match status" value="1"/>
</dbReference>
<gene>
    <name evidence="12" type="ORF">CPB83DRAFT_766940</name>
</gene>
<evidence type="ECO:0000256" key="7">
    <source>
        <dbReference type="ARBA" id="ARBA00023163"/>
    </source>
</evidence>
<keyword evidence="5" id="KW-0862">Zinc</keyword>
<evidence type="ECO:0000313" key="13">
    <source>
        <dbReference type="Proteomes" id="UP000807306"/>
    </source>
</evidence>
<dbReference type="EMBL" id="MU157853">
    <property type="protein sequence ID" value="KAF9528438.1"/>
    <property type="molecule type" value="Genomic_DNA"/>
</dbReference>
<keyword evidence="6" id="KW-0805">Transcription regulation</keyword>
<keyword evidence="4 9" id="KW-0863">Zinc-finger</keyword>
<dbReference type="SUPFAM" id="SSF57667">
    <property type="entry name" value="beta-beta-alpha zinc fingers"/>
    <property type="match status" value="1"/>
</dbReference>
<feature type="domain" description="C2H2-type" evidence="11">
    <location>
        <begin position="65"/>
        <end position="89"/>
    </location>
</feature>
<evidence type="ECO:0000256" key="4">
    <source>
        <dbReference type="ARBA" id="ARBA00022771"/>
    </source>
</evidence>
<dbReference type="Pfam" id="PF00096">
    <property type="entry name" value="zf-C2H2"/>
    <property type="match status" value="2"/>
</dbReference>
<evidence type="ECO:0000313" key="12">
    <source>
        <dbReference type="EMBL" id="KAF9528438.1"/>
    </source>
</evidence>
<feature type="domain" description="C2H2-type" evidence="11">
    <location>
        <begin position="37"/>
        <end position="64"/>
    </location>
</feature>
<accession>A0A9P6JQ28</accession>
<sequence length="135" mass="14915">MGTLSVESSTRTASGPLSDEESESVPAAKKRKKSKMHECDVCQKKFPRPSGLKTHMNTHNNERPFACGFPGCARTFGVRSNAKRHLRTHGVIPQSSTGSPPYVVDFSTPVVLQNENSGRGRQFKLRWMPPSSTTR</sequence>
<dbReference type="PROSITE" id="PS00028">
    <property type="entry name" value="ZINC_FINGER_C2H2_1"/>
    <property type="match status" value="2"/>
</dbReference>
<dbReference type="GO" id="GO:0008270">
    <property type="term" value="F:zinc ion binding"/>
    <property type="evidence" value="ECO:0007669"/>
    <property type="project" value="UniProtKB-KW"/>
</dbReference>
<evidence type="ECO:0000256" key="1">
    <source>
        <dbReference type="ARBA" id="ARBA00006991"/>
    </source>
</evidence>
<keyword evidence="7" id="KW-0804">Transcription</keyword>
<reference evidence="12" key="1">
    <citation type="submission" date="2020-11" db="EMBL/GenBank/DDBJ databases">
        <authorList>
            <consortium name="DOE Joint Genome Institute"/>
            <person name="Ahrendt S."/>
            <person name="Riley R."/>
            <person name="Andreopoulos W."/>
            <person name="Labutti K."/>
            <person name="Pangilinan J."/>
            <person name="Ruiz-Duenas F.J."/>
            <person name="Barrasa J.M."/>
            <person name="Sanchez-Garcia M."/>
            <person name="Camarero S."/>
            <person name="Miyauchi S."/>
            <person name="Serrano A."/>
            <person name="Linde D."/>
            <person name="Babiker R."/>
            <person name="Drula E."/>
            <person name="Ayuso-Fernandez I."/>
            <person name="Pacheco R."/>
            <person name="Padilla G."/>
            <person name="Ferreira P."/>
            <person name="Barriuso J."/>
            <person name="Kellner H."/>
            <person name="Castanera R."/>
            <person name="Alfaro M."/>
            <person name="Ramirez L."/>
            <person name="Pisabarro A.G."/>
            <person name="Kuo A."/>
            <person name="Tritt A."/>
            <person name="Lipzen A."/>
            <person name="He G."/>
            <person name="Yan M."/>
            <person name="Ng V."/>
            <person name="Cullen D."/>
            <person name="Martin F."/>
            <person name="Rosso M.-N."/>
            <person name="Henrissat B."/>
            <person name="Hibbett D."/>
            <person name="Martinez A.T."/>
            <person name="Grigoriev I.V."/>
        </authorList>
    </citation>
    <scope>NUCLEOTIDE SEQUENCE</scope>
    <source>
        <strain evidence="12">CBS 506.95</strain>
    </source>
</reference>
<dbReference type="PANTHER" id="PTHR23235:SF120">
    <property type="entry name" value="KRUPPEL-LIKE FACTOR 15"/>
    <property type="match status" value="1"/>
</dbReference>
<evidence type="ECO:0000256" key="5">
    <source>
        <dbReference type="ARBA" id="ARBA00022833"/>
    </source>
</evidence>
<dbReference type="AlphaFoldDB" id="A0A9P6JQ28"/>
<dbReference type="InterPro" id="IPR036236">
    <property type="entry name" value="Znf_C2H2_sf"/>
</dbReference>
<evidence type="ECO:0000256" key="9">
    <source>
        <dbReference type="PROSITE-ProRule" id="PRU00042"/>
    </source>
</evidence>
<keyword evidence="13" id="KW-1185">Reference proteome</keyword>
<dbReference type="PROSITE" id="PS50157">
    <property type="entry name" value="ZINC_FINGER_C2H2_2"/>
    <property type="match status" value="2"/>
</dbReference>
<evidence type="ECO:0000256" key="6">
    <source>
        <dbReference type="ARBA" id="ARBA00023015"/>
    </source>
</evidence>
<dbReference type="GO" id="GO:0000981">
    <property type="term" value="F:DNA-binding transcription factor activity, RNA polymerase II-specific"/>
    <property type="evidence" value="ECO:0007669"/>
    <property type="project" value="TreeGrafter"/>
</dbReference>
<feature type="region of interest" description="Disordered" evidence="10">
    <location>
        <begin position="1"/>
        <end position="40"/>
    </location>
</feature>
<comment type="similarity">
    <text evidence="1">Belongs to the krueppel C2H2-type zinc-finger protein family.</text>
</comment>
<dbReference type="Gene3D" id="3.30.160.60">
    <property type="entry name" value="Classic Zinc Finger"/>
    <property type="match status" value="2"/>
</dbReference>
<dbReference type="InterPro" id="IPR013087">
    <property type="entry name" value="Znf_C2H2_type"/>
</dbReference>
<evidence type="ECO:0000256" key="2">
    <source>
        <dbReference type="ARBA" id="ARBA00022723"/>
    </source>
</evidence>
<keyword evidence="8" id="KW-0539">Nucleus</keyword>
<dbReference type="Proteomes" id="UP000807306">
    <property type="component" value="Unassembled WGS sequence"/>
</dbReference>
<feature type="non-terminal residue" evidence="12">
    <location>
        <position position="135"/>
    </location>
</feature>
<comment type="caution">
    <text evidence="12">The sequence shown here is derived from an EMBL/GenBank/DDBJ whole genome shotgun (WGS) entry which is preliminary data.</text>
</comment>
<organism evidence="12 13">
    <name type="scientific">Crepidotus variabilis</name>
    <dbReference type="NCBI Taxonomy" id="179855"/>
    <lineage>
        <taxon>Eukaryota</taxon>
        <taxon>Fungi</taxon>
        <taxon>Dikarya</taxon>
        <taxon>Basidiomycota</taxon>
        <taxon>Agaricomycotina</taxon>
        <taxon>Agaricomycetes</taxon>
        <taxon>Agaricomycetidae</taxon>
        <taxon>Agaricales</taxon>
        <taxon>Agaricineae</taxon>
        <taxon>Crepidotaceae</taxon>
        <taxon>Crepidotus</taxon>
    </lineage>
</organism>
<evidence type="ECO:0000256" key="3">
    <source>
        <dbReference type="ARBA" id="ARBA00022737"/>
    </source>
</evidence>
<name>A0A9P6JQ28_9AGAR</name>